<dbReference type="RefSeq" id="XP_044567809.1">
    <property type="nucleotide sequence ID" value="XM_044701443.1"/>
</dbReference>
<dbReference type="InterPro" id="IPR029058">
    <property type="entry name" value="AB_hydrolase_fold"/>
</dbReference>
<dbReference type="EMBL" id="VFQX01000007">
    <property type="protein sequence ID" value="KAF0983096.1"/>
    <property type="molecule type" value="Genomic_DNA"/>
</dbReference>
<dbReference type="OrthoDB" id="10316380at2759"/>
<proteinExistence type="predicted"/>
<dbReference type="OMA" id="FMEVEEP"/>
<dbReference type="SUPFAM" id="SSF53474">
    <property type="entry name" value="alpha/beta-Hydrolases"/>
    <property type="match status" value="1"/>
</dbReference>
<protein>
    <submittedName>
        <fullName evidence="2">Uncharacterized protein</fullName>
    </submittedName>
</protein>
<sequence>MCCSEIYSFYFFVVCVALSGIVLYDYTNLMSPKSGYFYMKEQNESKIYQSPNGPIQYHIHNFENIENVKKNNGKIFLYLHGTPGGFEEGANFMKGCPSNWVVVSPSRIGYGKTNFTQWTRSEKESIDFYFPKEEKFVVNPNAFDMTQIRHLLKIVELDSNLNSTPNFANSYNNNVNSSTNTSDTASSNIKYPKLHFILEKNAIMMMGLMNHIFGSNTKFNIIAVAGGGPFGLHMASQFPTRVETLQLLAPVGRNFIIGRGESPKKISSLITLVNDRQEQHLQEFIFRKSLLFGSKDLNTMDSNRKVTYDPNEHASSFMPTQQENSNEQIELERKILFMEVEEPKPFNTTLALSAYVMDPFLMLRNNPLIVKFMSYSVVRLMRWFPDVAFRMSVINTEPEMLDRKCFDRVKQSFLTHQLIEGLQFNVGTMDSKMRGYILDLLLFLQFSKDRKSELESISIPTLMQASIYDKSVDFEDQVVYTFQHIPKSTLITFGDCGQLFFINNLQKVYSYMDQFINNQRGI</sequence>
<evidence type="ECO:0000313" key="2">
    <source>
        <dbReference type="EMBL" id="KAF0983096.1"/>
    </source>
</evidence>
<accession>A0A6A5C5R0</accession>
<keyword evidence="3" id="KW-1185">Reference proteome</keyword>
<feature type="transmembrane region" description="Helical" evidence="1">
    <location>
        <begin position="6"/>
        <end position="24"/>
    </location>
</feature>
<keyword evidence="1" id="KW-1133">Transmembrane helix</keyword>
<dbReference type="AlphaFoldDB" id="A0A6A5C5R0"/>
<dbReference type="VEuPathDB" id="AmoebaDB:NfTy_016820"/>
<name>A0A6A5C5R0_NAEFO</name>
<dbReference type="VEuPathDB" id="AmoebaDB:NF0092120"/>
<organism evidence="2 3">
    <name type="scientific">Naegleria fowleri</name>
    <name type="common">Brain eating amoeba</name>
    <dbReference type="NCBI Taxonomy" id="5763"/>
    <lineage>
        <taxon>Eukaryota</taxon>
        <taxon>Discoba</taxon>
        <taxon>Heterolobosea</taxon>
        <taxon>Tetramitia</taxon>
        <taxon>Eutetramitia</taxon>
        <taxon>Vahlkampfiidae</taxon>
        <taxon>Naegleria</taxon>
    </lineage>
</organism>
<dbReference type="Gene3D" id="3.40.50.1820">
    <property type="entry name" value="alpha/beta hydrolase"/>
    <property type="match status" value="2"/>
</dbReference>
<dbReference type="GeneID" id="68118289"/>
<dbReference type="Proteomes" id="UP000444721">
    <property type="component" value="Unassembled WGS sequence"/>
</dbReference>
<evidence type="ECO:0000256" key="1">
    <source>
        <dbReference type="SAM" id="Phobius"/>
    </source>
</evidence>
<gene>
    <name evidence="2" type="ORF">FDP41_011074</name>
</gene>
<dbReference type="VEuPathDB" id="AmoebaDB:FDP41_011074"/>
<keyword evidence="1" id="KW-0472">Membrane</keyword>
<keyword evidence="1" id="KW-0812">Transmembrane</keyword>
<reference evidence="2 3" key="1">
    <citation type="journal article" date="2019" name="Sci. Rep.">
        <title>Nanopore sequencing improves the draft genome of the human pathogenic amoeba Naegleria fowleri.</title>
        <authorList>
            <person name="Liechti N."/>
            <person name="Schurch N."/>
            <person name="Bruggmann R."/>
            <person name="Wittwer M."/>
        </authorList>
    </citation>
    <scope>NUCLEOTIDE SEQUENCE [LARGE SCALE GENOMIC DNA]</scope>
    <source>
        <strain evidence="2 3">ATCC 30894</strain>
    </source>
</reference>
<evidence type="ECO:0000313" key="3">
    <source>
        <dbReference type="Proteomes" id="UP000444721"/>
    </source>
</evidence>
<comment type="caution">
    <text evidence="2">The sequence shown here is derived from an EMBL/GenBank/DDBJ whole genome shotgun (WGS) entry which is preliminary data.</text>
</comment>